<evidence type="ECO:0000259" key="4">
    <source>
        <dbReference type="PROSITE" id="PS50043"/>
    </source>
</evidence>
<dbReference type="Proteomes" id="UP000198534">
    <property type="component" value="Unassembled WGS sequence"/>
</dbReference>
<proteinExistence type="predicted"/>
<dbReference type="SMART" id="SM00421">
    <property type="entry name" value="HTH_LUXR"/>
    <property type="match status" value="1"/>
</dbReference>
<dbReference type="Gene3D" id="1.10.10.10">
    <property type="entry name" value="Winged helix-like DNA-binding domain superfamily/Winged helix DNA-binding domain"/>
    <property type="match status" value="1"/>
</dbReference>
<dbReference type="InterPro" id="IPR016032">
    <property type="entry name" value="Sig_transdc_resp-reg_C-effctor"/>
</dbReference>
<evidence type="ECO:0000256" key="3">
    <source>
        <dbReference type="ARBA" id="ARBA00023163"/>
    </source>
</evidence>
<dbReference type="SUPFAM" id="SSF46894">
    <property type="entry name" value="C-terminal effector domain of the bipartite response regulators"/>
    <property type="match status" value="1"/>
</dbReference>
<reference evidence="5 6" key="1">
    <citation type="submission" date="2016-10" db="EMBL/GenBank/DDBJ databases">
        <authorList>
            <person name="de Groot N.N."/>
        </authorList>
    </citation>
    <scope>NUCLEOTIDE SEQUENCE [LARGE SCALE GENOMIC DNA]</scope>
    <source>
        <strain evidence="5 6">DSM 45610</strain>
    </source>
</reference>
<accession>A0A1H2WDR8</accession>
<feature type="domain" description="HTH luxR-type" evidence="4">
    <location>
        <begin position="330"/>
        <end position="395"/>
    </location>
</feature>
<name>A0A1H2WDR8_9BACL</name>
<evidence type="ECO:0000313" key="5">
    <source>
        <dbReference type="EMBL" id="SDW78685.1"/>
    </source>
</evidence>
<dbReference type="InterPro" id="IPR000792">
    <property type="entry name" value="Tscrpt_reg_LuxR_C"/>
</dbReference>
<dbReference type="Gene3D" id="3.30.450.40">
    <property type="match status" value="1"/>
</dbReference>
<dbReference type="GO" id="GO:0003677">
    <property type="term" value="F:DNA binding"/>
    <property type="evidence" value="ECO:0007669"/>
    <property type="project" value="UniProtKB-KW"/>
</dbReference>
<keyword evidence="6" id="KW-1185">Reference proteome</keyword>
<evidence type="ECO:0000256" key="2">
    <source>
        <dbReference type="ARBA" id="ARBA00023125"/>
    </source>
</evidence>
<dbReference type="Pfam" id="PF00196">
    <property type="entry name" value="GerE"/>
    <property type="match status" value="1"/>
</dbReference>
<dbReference type="EMBL" id="FNNQ01000006">
    <property type="protein sequence ID" value="SDW78685.1"/>
    <property type="molecule type" value="Genomic_DNA"/>
</dbReference>
<dbReference type="OrthoDB" id="2825042at2"/>
<dbReference type="RefSeq" id="WP_091738621.1">
    <property type="nucleotide sequence ID" value="NZ_FNNQ01000006.1"/>
</dbReference>
<keyword evidence="2" id="KW-0238">DNA-binding</keyword>
<dbReference type="PROSITE" id="PS50043">
    <property type="entry name" value="HTH_LUXR_2"/>
    <property type="match status" value="1"/>
</dbReference>
<dbReference type="PANTHER" id="PTHR44688">
    <property type="entry name" value="DNA-BINDING TRANSCRIPTIONAL ACTIVATOR DEVR_DOSR"/>
    <property type="match status" value="1"/>
</dbReference>
<organism evidence="5 6">
    <name type="scientific">Marininema mesophilum</name>
    <dbReference type="NCBI Taxonomy" id="1048340"/>
    <lineage>
        <taxon>Bacteria</taxon>
        <taxon>Bacillati</taxon>
        <taxon>Bacillota</taxon>
        <taxon>Bacilli</taxon>
        <taxon>Bacillales</taxon>
        <taxon>Thermoactinomycetaceae</taxon>
        <taxon>Marininema</taxon>
    </lineage>
</organism>
<sequence>MQFPTLLDIPMLSRKEMQTIIDAVSRGYSDILVHWNIKLATLSIDNKEKSIVNEMFLTLINNLNLLPDNRNGYSDKFLRLVKKNHTTLQPRFVTFTLGVFEEILTGLLPRTTTEDWTGFRWIHSLVFSLLTSLLNITHPDNETPSKNKITTTYPNSIINKTRSMLESIVKFDTLLLGAHSLEDVMRLTVHHLVEAIGYKRSALFWYSPITRTVEGTHSHQVDITELRRVRAFESNIPGIPWLIRQHRPLYVQDVSLHLPNHYIKQFRLQSLLIATLHVDQHQPVGFLLLDRDGDSFVSTTEEMDLLEQLSTRACIALRPKLYDYTSLSTHPPASPVLTHREQEILQMIAYGYSTRHIGETLHISEHTVAEHAQGTLKKLNSKNRPEAVAKGIRLGLIR</sequence>
<gene>
    <name evidence="5" type="ORF">SAMN05444487_10697</name>
</gene>
<dbReference type="GO" id="GO:0045892">
    <property type="term" value="P:negative regulation of DNA-templated transcription"/>
    <property type="evidence" value="ECO:0007669"/>
    <property type="project" value="UniProtKB-ARBA"/>
</dbReference>
<dbReference type="PRINTS" id="PR00038">
    <property type="entry name" value="HTHLUXR"/>
</dbReference>
<dbReference type="STRING" id="1048340.SAMN05444487_10697"/>
<dbReference type="AlphaFoldDB" id="A0A1H2WDR8"/>
<dbReference type="InterPro" id="IPR036388">
    <property type="entry name" value="WH-like_DNA-bd_sf"/>
</dbReference>
<dbReference type="SUPFAM" id="SSF55781">
    <property type="entry name" value="GAF domain-like"/>
    <property type="match status" value="1"/>
</dbReference>
<dbReference type="InterPro" id="IPR003018">
    <property type="entry name" value="GAF"/>
</dbReference>
<dbReference type="CDD" id="cd06170">
    <property type="entry name" value="LuxR_C_like"/>
    <property type="match status" value="1"/>
</dbReference>
<dbReference type="Pfam" id="PF01590">
    <property type="entry name" value="GAF"/>
    <property type="match status" value="1"/>
</dbReference>
<evidence type="ECO:0000313" key="6">
    <source>
        <dbReference type="Proteomes" id="UP000198534"/>
    </source>
</evidence>
<keyword evidence="1" id="KW-0805">Transcription regulation</keyword>
<evidence type="ECO:0000256" key="1">
    <source>
        <dbReference type="ARBA" id="ARBA00023015"/>
    </source>
</evidence>
<dbReference type="SMART" id="SM00065">
    <property type="entry name" value="GAF"/>
    <property type="match status" value="1"/>
</dbReference>
<dbReference type="PANTHER" id="PTHR44688:SF16">
    <property type="entry name" value="DNA-BINDING TRANSCRIPTIONAL ACTIVATOR DEVR_DOSR"/>
    <property type="match status" value="1"/>
</dbReference>
<protein>
    <submittedName>
        <fullName evidence="5">GAF domain-containing protein</fullName>
    </submittedName>
</protein>
<keyword evidence="3" id="KW-0804">Transcription</keyword>
<dbReference type="InterPro" id="IPR029016">
    <property type="entry name" value="GAF-like_dom_sf"/>
</dbReference>